<evidence type="ECO:0000259" key="14">
    <source>
        <dbReference type="PROSITE" id="PS50109"/>
    </source>
</evidence>
<keyword evidence="12" id="KW-0472">Membrane</keyword>
<evidence type="ECO:0000256" key="5">
    <source>
        <dbReference type="ARBA" id="ARBA00022679"/>
    </source>
</evidence>
<dbReference type="InterPro" id="IPR003018">
    <property type="entry name" value="GAF"/>
</dbReference>
<dbReference type="InterPro" id="IPR000014">
    <property type="entry name" value="PAS"/>
</dbReference>
<keyword evidence="6" id="KW-0812">Transmembrane</keyword>
<dbReference type="RefSeq" id="WP_013561173.1">
    <property type="nucleotide sequence ID" value="NC_014960.1"/>
</dbReference>
<dbReference type="InterPro" id="IPR003594">
    <property type="entry name" value="HATPase_dom"/>
</dbReference>
<dbReference type="InterPro" id="IPR050351">
    <property type="entry name" value="BphY/WalK/GraS-like"/>
</dbReference>
<dbReference type="SUPFAM" id="SSF55874">
    <property type="entry name" value="ATPase domain of HSP90 chaperone/DNA topoisomerase II/histidine kinase"/>
    <property type="match status" value="1"/>
</dbReference>
<feature type="domain" description="PAS" evidence="16">
    <location>
        <begin position="310"/>
        <end position="364"/>
    </location>
</feature>
<evidence type="ECO:0000256" key="6">
    <source>
        <dbReference type="ARBA" id="ARBA00022692"/>
    </source>
</evidence>
<dbReference type="HOGENOM" id="CLU_000445_89_16_0"/>
<dbReference type="Pfam" id="PF00512">
    <property type="entry name" value="HisKA"/>
    <property type="match status" value="1"/>
</dbReference>
<dbReference type="PANTHER" id="PTHR42878:SF7">
    <property type="entry name" value="SENSOR HISTIDINE KINASE GLRK"/>
    <property type="match status" value="1"/>
</dbReference>
<dbReference type="SUPFAM" id="SSF47384">
    <property type="entry name" value="Homodimeric domain of signal transducing histidine kinase"/>
    <property type="match status" value="1"/>
</dbReference>
<dbReference type="PROSITE" id="PS50110">
    <property type="entry name" value="RESPONSE_REGULATORY"/>
    <property type="match status" value="1"/>
</dbReference>
<comment type="subcellular location">
    <subcellularLocation>
        <location evidence="2">Membrane</location>
        <topology evidence="2">Multi-pass membrane protein</topology>
    </subcellularLocation>
</comment>
<dbReference type="FunFam" id="1.10.287.130:FF:000001">
    <property type="entry name" value="Two-component sensor histidine kinase"/>
    <property type="match status" value="1"/>
</dbReference>
<evidence type="ECO:0000313" key="17">
    <source>
        <dbReference type="EMBL" id="BAJ64826.1"/>
    </source>
</evidence>
<proteinExistence type="predicted"/>
<dbReference type="EC" id="2.7.13.3" evidence="3"/>
<evidence type="ECO:0000259" key="16">
    <source>
        <dbReference type="PROSITE" id="PS50112"/>
    </source>
</evidence>
<keyword evidence="7" id="KW-0547">Nucleotide-binding</keyword>
<dbReference type="InterPro" id="IPR029016">
    <property type="entry name" value="GAF-like_dom_sf"/>
</dbReference>
<dbReference type="Pfam" id="PF02518">
    <property type="entry name" value="HATPase_c"/>
    <property type="match status" value="1"/>
</dbReference>
<keyword evidence="8 17" id="KW-0418">Kinase</keyword>
<dbReference type="EMBL" id="AP012029">
    <property type="protein sequence ID" value="BAJ64826.1"/>
    <property type="molecule type" value="Genomic_DNA"/>
</dbReference>
<dbReference type="GO" id="GO:0030295">
    <property type="term" value="F:protein kinase activator activity"/>
    <property type="evidence" value="ECO:0007669"/>
    <property type="project" value="TreeGrafter"/>
</dbReference>
<dbReference type="AlphaFoldDB" id="E8N183"/>
<dbReference type="GO" id="GO:0000155">
    <property type="term" value="F:phosphorelay sensor kinase activity"/>
    <property type="evidence" value="ECO:0007669"/>
    <property type="project" value="InterPro"/>
</dbReference>
<dbReference type="PRINTS" id="PR00344">
    <property type="entry name" value="BCTRLSENSOR"/>
</dbReference>
<evidence type="ECO:0000256" key="3">
    <source>
        <dbReference type="ARBA" id="ARBA00012438"/>
    </source>
</evidence>
<evidence type="ECO:0000256" key="7">
    <source>
        <dbReference type="ARBA" id="ARBA00022741"/>
    </source>
</evidence>
<organism evidence="17 18">
    <name type="scientific">Anaerolinea thermophila (strain DSM 14523 / JCM 11388 / NBRC 100420 / UNI-1)</name>
    <dbReference type="NCBI Taxonomy" id="926569"/>
    <lineage>
        <taxon>Bacteria</taxon>
        <taxon>Bacillati</taxon>
        <taxon>Chloroflexota</taxon>
        <taxon>Anaerolineae</taxon>
        <taxon>Anaerolineales</taxon>
        <taxon>Anaerolineaceae</taxon>
        <taxon>Anaerolinea</taxon>
    </lineage>
</organism>
<evidence type="ECO:0000256" key="9">
    <source>
        <dbReference type="ARBA" id="ARBA00022840"/>
    </source>
</evidence>
<dbReference type="SUPFAM" id="SSF55785">
    <property type="entry name" value="PYP-like sensor domain (PAS domain)"/>
    <property type="match status" value="1"/>
</dbReference>
<dbReference type="OrthoDB" id="9767900at2"/>
<dbReference type="InterPro" id="IPR004358">
    <property type="entry name" value="Sig_transdc_His_kin-like_C"/>
</dbReference>
<keyword evidence="4" id="KW-0597">Phosphoprotein</keyword>
<dbReference type="Gene3D" id="3.30.450.20">
    <property type="entry name" value="PAS domain"/>
    <property type="match status" value="1"/>
</dbReference>
<dbReference type="SMART" id="SM00387">
    <property type="entry name" value="HATPase_c"/>
    <property type="match status" value="1"/>
</dbReference>
<evidence type="ECO:0000256" key="12">
    <source>
        <dbReference type="ARBA" id="ARBA00023136"/>
    </source>
</evidence>
<dbReference type="InterPro" id="IPR036097">
    <property type="entry name" value="HisK_dim/P_sf"/>
</dbReference>
<dbReference type="SMART" id="SM00065">
    <property type="entry name" value="GAF"/>
    <property type="match status" value="1"/>
</dbReference>
<keyword evidence="11" id="KW-0902">Two-component regulatory system</keyword>
<dbReference type="InterPro" id="IPR035965">
    <property type="entry name" value="PAS-like_dom_sf"/>
</dbReference>
<dbReference type="Gene3D" id="3.30.565.10">
    <property type="entry name" value="Histidine kinase-like ATPase, C-terminal domain"/>
    <property type="match status" value="1"/>
</dbReference>
<dbReference type="Gene3D" id="3.30.450.40">
    <property type="match status" value="1"/>
</dbReference>
<gene>
    <name evidence="17" type="ordered locus">ANT_28000</name>
</gene>
<dbReference type="SUPFAM" id="SSF52172">
    <property type="entry name" value="CheY-like"/>
    <property type="match status" value="1"/>
</dbReference>
<dbReference type="SUPFAM" id="SSF55781">
    <property type="entry name" value="GAF domain-like"/>
    <property type="match status" value="1"/>
</dbReference>
<dbReference type="InParanoid" id="E8N183"/>
<dbReference type="PANTHER" id="PTHR42878">
    <property type="entry name" value="TWO-COMPONENT HISTIDINE KINASE"/>
    <property type="match status" value="1"/>
</dbReference>
<dbReference type="PROSITE" id="PS50109">
    <property type="entry name" value="HIS_KIN"/>
    <property type="match status" value="1"/>
</dbReference>
<keyword evidence="18" id="KW-1185">Reference proteome</keyword>
<reference evidence="17 18" key="1">
    <citation type="submission" date="2010-12" db="EMBL/GenBank/DDBJ databases">
        <title>Whole genome sequence of Anaerolinea thermophila UNI-1.</title>
        <authorList>
            <person name="Narita-Yamada S."/>
            <person name="Kishi E."/>
            <person name="Watanabe Y."/>
            <person name="Takasaki K."/>
            <person name="Ankai A."/>
            <person name="Oguchi A."/>
            <person name="Fukui S."/>
            <person name="Takahashi M."/>
            <person name="Yashiro I."/>
            <person name="Hosoyama A."/>
            <person name="Sekiguchi Y."/>
            <person name="Hanada S."/>
            <person name="Fujita N."/>
        </authorList>
    </citation>
    <scope>NUCLEOTIDE SEQUENCE [LARGE SCALE GENOMIC DNA]</scope>
    <source>
        <strain evidence="18">DSM 14523 / JCM 11388 / NBRC 100420 / UNI-1</strain>
    </source>
</reference>
<sequence>MIPQATDTILIATPNPQVNFLLERIIRSMGYGVFVCADRASLKTLPSGLTPTMMFISEKMDGESAELETARELSQRFPAAPAVLFVEHDHPEKLKAAMRLGFIEYLSLPLRTDDVMRVLRHALEIGKLRREAIMLETRRATASLQQRLDELETLARLGRTVVSSLDLDHVLSAVVDAAVEMTGAEEGSLLMLDPATGELYMRAARNFNEDFVRTFRLPVKDTLAGTVIRTGQPVLLDDSTPQKIKTTYLVQSLLYVPLAVHGHTFGVLGVDNRQHGIPFTEHHLKLLGALAEFATIAIENARLYTETITERRKLETVLTNVQDGVVLMDREKRLLLVNQTVRQAFSLPENHLTGRSFRDVFSHPALLELLEGLENGTDRTEVQVEDGRYFTVRVSPIPEVGIALTFSDITSLKKLDQIKSDFVHTVSHDLRSPLTAILGYVELIERVGTVNDLQRDFIRRIQVSVHNITSLVDDLLDLGRIEAGFDTRKEPVALDAIIRYSVEGFKKALGEKGHTLQLDLPAQAPSLLANPVQMRQMVDNLLDNAIKYTPQGGKIQVSLRVEGNQLLFQVSDNGIGIPPIDLPYVFDKFYRASNAAPDVSGTGLGLAIVKSIVEAHEGRIWVDSAVGTGSTFTVVLPLSGG</sequence>
<feature type="domain" description="Response regulatory" evidence="15">
    <location>
        <begin position="8"/>
        <end position="123"/>
    </location>
</feature>
<comment type="catalytic activity">
    <reaction evidence="1">
        <text>ATP + protein L-histidine = ADP + protein N-phospho-L-histidine.</text>
        <dbReference type="EC" id="2.7.13.3"/>
    </reaction>
</comment>
<dbReference type="InterPro" id="IPR001789">
    <property type="entry name" value="Sig_transdc_resp-reg_receiver"/>
</dbReference>
<evidence type="ECO:0000256" key="2">
    <source>
        <dbReference type="ARBA" id="ARBA00004141"/>
    </source>
</evidence>
<dbReference type="eggNOG" id="COG5002">
    <property type="taxonomic scope" value="Bacteria"/>
</dbReference>
<dbReference type="Proteomes" id="UP000008922">
    <property type="component" value="Chromosome"/>
</dbReference>
<evidence type="ECO:0000256" key="4">
    <source>
        <dbReference type="ARBA" id="ARBA00022553"/>
    </source>
</evidence>
<evidence type="ECO:0000256" key="8">
    <source>
        <dbReference type="ARBA" id="ARBA00022777"/>
    </source>
</evidence>
<dbReference type="KEGG" id="atm:ANT_28000"/>
<evidence type="ECO:0000259" key="15">
    <source>
        <dbReference type="PROSITE" id="PS50110"/>
    </source>
</evidence>
<dbReference type="CDD" id="cd00075">
    <property type="entry name" value="HATPase"/>
    <property type="match status" value="1"/>
</dbReference>
<dbReference type="InterPro" id="IPR036890">
    <property type="entry name" value="HATPase_C_sf"/>
</dbReference>
<dbReference type="GO" id="GO:0000156">
    <property type="term" value="F:phosphorelay response regulator activity"/>
    <property type="evidence" value="ECO:0007669"/>
    <property type="project" value="TreeGrafter"/>
</dbReference>
<comment type="caution">
    <text evidence="13">Lacks conserved residue(s) required for the propagation of feature annotation.</text>
</comment>
<dbReference type="GO" id="GO:0007234">
    <property type="term" value="P:osmosensory signaling via phosphorelay pathway"/>
    <property type="evidence" value="ECO:0007669"/>
    <property type="project" value="TreeGrafter"/>
</dbReference>
<dbReference type="CDD" id="cd00082">
    <property type="entry name" value="HisKA"/>
    <property type="match status" value="1"/>
</dbReference>
<dbReference type="GO" id="GO:0016020">
    <property type="term" value="C:membrane"/>
    <property type="evidence" value="ECO:0007669"/>
    <property type="project" value="UniProtKB-SubCell"/>
</dbReference>
<keyword evidence="5" id="KW-0808">Transferase</keyword>
<dbReference type="PROSITE" id="PS50112">
    <property type="entry name" value="PAS"/>
    <property type="match status" value="1"/>
</dbReference>
<dbReference type="STRING" id="926569.ANT_28000"/>
<keyword evidence="10" id="KW-1133">Transmembrane helix</keyword>
<dbReference type="InterPro" id="IPR003661">
    <property type="entry name" value="HisK_dim/P_dom"/>
</dbReference>
<protein>
    <recommendedName>
        <fullName evidence="3">histidine kinase</fullName>
        <ecNumber evidence="3">2.7.13.3</ecNumber>
    </recommendedName>
</protein>
<dbReference type="Pfam" id="PF13185">
    <property type="entry name" value="GAF_2"/>
    <property type="match status" value="1"/>
</dbReference>
<feature type="domain" description="Histidine kinase" evidence="14">
    <location>
        <begin position="425"/>
        <end position="640"/>
    </location>
</feature>
<dbReference type="SMART" id="SM00388">
    <property type="entry name" value="HisKA"/>
    <property type="match status" value="1"/>
</dbReference>
<dbReference type="InterPro" id="IPR005467">
    <property type="entry name" value="His_kinase_dom"/>
</dbReference>
<dbReference type="Gene3D" id="1.10.287.130">
    <property type="match status" value="1"/>
</dbReference>
<name>E8N183_ANATU</name>
<dbReference type="Pfam" id="PF12860">
    <property type="entry name" value="PAS_7"/>
    <property type="match status" value="1"/>
</dbReference>
<dbReference type="Gene3D" id="3.40.50.2300">
    <property type="match status" value="1"/>
</dbReference>
<evidence type="ECO:0000256" key="10">
    <source>
        <dbReference type="ARBA" id="ARBA00022989"/>
    </source>
</evidence>
<evidence type="ECO:0000256" key="13">
    <source>
        <dbReference type="PROSITE-ProRule" id="PRU00169"/>
    </source>
</evidence>
<dbReference type="NCBIfam" id="TIGR00229">
    <property type="entry name" value="sensory_box"/>
    <property type="match status" value="1"/>
</dbReference>
<dbReference type="SMART" id="SM00091">
    <property type="entry name" value="PAS"/>
    <property type="match status" value="1"/>
</dbReference>
<dbReference type="InterPro" id="IPR011006">
    <property type="entry name" value="CheY-like_superfamily"/>
</dbReference>
<keyword evidence="9" id="KW-0067">ATP-binding</keyword>
<dbReference type="FunFam" id="3.30.565.10:FF:000006">
    <property type="entry name" value="Sensor histidine kinase WalK"/>
    <property type="match status" value="1"/>
</dbReference>
<evidence type="ECO:0000256" key="11">
    <source>
        <dbReference type="ARBA" id="ARBA00023012"/>
    </source>
</evidence>
<evidence type="ECO:0000313" key="18">
    <source>
        <dbReference type="Proteomes" id="UP000008922"/>
    </source>
</evidence>
<evidence type="ECO:0000256" key="1">
    <source>
        <dbReference type="ARBA" id="ARBA00000085"/>
    </source>
</evidence>
<dbReference type="GO" id="GO:0005524">
    <property type="term" value="F:ATP binding"/>
    <property type="evidence" value="ECO:0007669"/>
    <property type="project" value="UniProtKB-KW"/>
</dbReference>
<dbReference type="eggNOG" id="COG2203">
    <property type="taxonomic scope" value="Bacteria"/>
</dbReference>
<dbReference type="eggNOG" id="COG2204">
    <property type="taxonomic scope" value="Bacteria"/>
</dbReference>
<accession>E8N183</accession>